<feature type="transmembrane region" description="Helical" evidence="5">
    <location>
        <begin position="327"/>
        <end position="347"/>
    </location>
</feature>
<evidence type="ECO:0000256" key="2">
    <source>
        <dbReference type="ARBA" id="ARBA00022679"/>
    </source>
</evidence>
<keyword evidence="5" id="KW-0812">Transmembrane</keyword>
<comment type="similarity">
    <text evidence="1">Belongs to the 1-acyl-sn-glycerol-3-phosphate acyltransferase family.</text>
</comment>
<proteinExistence type="inferred from homology"/>
<dbReference type="CDD" id="cd07990">
    <property type="entry name" value="LPLAT_LCLAT1-like"/>
    <property type="match status" value="1"/>
</dbReference>
<keyword evidence="5" id="KW-1133">Transmembrane helix</keyword>
<dbReference type="SUPFAM" id="SSF69593">
    <property type="entry name" value="Glycerol-3-phosphate (1)-acyltransferase"/>
    <property type="match status" value="1"/>
</dbReference>
<organism evidence="7">
    <name type="scientific">Oikopleura dioica</name>
    <name type="common">Tunicate</name>
    <dbReference type="NCBI Taxonomy" id="34765"/>
    <lineage>
        <taxon>Eukaryota</taxon>
        <taxon>Metazoa</taxon>
        <taxon>Chordata</taxon>
        <taxon>Tunicata</taxon>
        <taxon>Appendicularia</taxon>
        <taxon>Copelata</taxon>
        <taxon>Oikopleuridae</taxon>
        <taxon>Oikopleura</taxon>
    </lineage>
</organism>
<evidence type="ECO:0000313" key="8">
    <source>
        <dbReference type="Proteomes" id="UP000001307"/>
    </source>
</evidence>
<dbReference type="GO" id="GO:0012505">
    <property type="term" value="C:endomembrane system"/>
    <property type="evidence" value="ECO:0007669"/>
    <property type="project" value="TreeGrafter"/>
</dbReference>
<name>E4XHE8_OIKDI</name>
<dbReference type="InParanoid" id="E4XHE8"/>
<evidence type="ECO:0000313" key="7">
    <source>
        <dbReference type="EMBL" id="CBY10096.1"/>
    </source>
</evidence>
<dbReference type="OrthoDB" id="189226at2759"/>
<keyword evidence="5" id="KW-0472">Membrane</keyword>
<keyword evidence="4" id="KW-0012">Acyltransferase</keyword>
<evidence type="ECO:0000256" key="4">
    <source>
        <dbReference type="ARBA" id="ARBA00023315"/>
    </source>
</evidence>
<dbReference type="PANTHER" id="PTHR10983">
    <property type="entry name" value="1-ACYLGLYCEROL-3-PHOSPHATE ACYLTRANSFERASE-RELATED"/>
    <property type="match status" value="1"/>
</dbReference>
<evidence type="ECO:0000256" key="5">
    <source>
        <dbReference type="SAM" id="Phobius"/>
    </source>
</evidence>
<evidence type="ECO:0000256" key="1">
    <source>
        <dbReference type="ARBA" id="ARBA00008655"/>
    </source>
</evidence>
<dbReference type="Pfam" id="PF01553">
    <property type="entry name" value="Acyltransferase"/>
    <property type="match status" value="1"/>
</dbReference>
<dbReference type="GO" id="GO:0003841">
    <property type="term" value="F:1-acylglycerol-3-phosphate O-acyltransferase activity"/>
    <property type="evidence" value="ECO:0007669"/>
    <property type="project" value="TreeGrafter"/>
</dbReference>
<feature type="transmembrane region" description="Helical" evidence="5">
    <location>
        <begin position="14"/>
        <end position="43"/>
    </location>
</feature>
<keyword evidence="8" id="KW-1185">Reference proteome</keyword>
<dbReference type="InterPro" id="IPR032098">
    <property type="entry name" value="Acyltransf_C"/>
</dbReference>
<dbReference type="SMART" id="SM00563">
    <property type="entry name" value="PlsC"/>
    <property type="match status" value="1"/>
</dbReference>
<accession>E4XHE8</accession>
<evidence type="ECO:0000259" key="6">
    <source>
        <dbReference type="SMART" id="SM00563"/>
    </source>
</evidence>
<dbReference type="AlphaFoldDB" id="E4XHE8"/>
<evidence type="ECO:0000256" key="3">
    <source>
        <dbReference type="ARBA" id="ARBA00023264"/>
    </source>
</evidence>
<feature type="transmembrane region" description="Helical" evidence="5">
    <location>
        <begin position="353"/>
        <end position="378"/>
    </location>
</feature>
<sequence>MTKEGVLANVRSSFFALIIFFTFLLSGIVANIAWLLVFPVWFLSKNLYRRCCKFISQAWWRIAVFIPLHWCKAEIKLYTSESLEELSSHESVICIANHRYTHDWLLDWIIAEYYGMLGQCKAFVKAVVAKFPILGWSMWFNEFVFLSRSKTGQDLSKIRKSMEHLREYSIPVWLLLYPEGTRYTKEKHDQSMEFAKEKGLKTLKHLLLPRPKGFYESISCLHNSNVKAVYDCTVVLDGDKDVTVGELLRGKPFKMTVCATRMELDSIPTDESDCKKYLFNLFEEKDKLFDKMLTDGSSRQPSEYSLPNSQFYSEPMKLRSKLLPIEPLYTTAIWFFIVMLPVLNWLVSIASSSFSASIVVILILVILNTGVSYVLYAFETKKSSQGLKKKDT</sequence>
<dbReference type="Proteomes" id="UP000001307">
    <property type="component" value="Unassembled WGS sequence"/>
</dbReference>
<keyword evidence="2" id="KW-0808">Transferase</keyword>
<gene>
    <name evidence="7" type="ORF">GSOID_T00010923001</name>
</gene>
<reference evidence="7" key="1">
    <citation type="journal article" date="2010" name="Science">
        <title>Plasticity of animal genome architecture unmasked by rapid evolution of a pelagic tunicate.</title>
        <authorList>
            <person name="Denoeud F."/>
            <person name="Henriet S."/>
            <person name="Mungpakdee S."/>
            <person name="Aury J.M."/>
            <person name="Da Silva C."/>
            <person name="Brinkmann H."/>
            <person name="Mikhaleva J."/>
            <person name="Olsen L.C."/>
            <person name="Jubin C."/>
            <person name="Canestro C."/>
            <person name="Bouquet J.M."/>
            <person name="Danks G."/>
            <person name="Poulain J."/>
            <person name="Campsteijn C."/>
            <person name="Adamski M."/>
            <person name="Cross I."/>
            <person name="Yadetie F."/>
            <person name="Muffato M."/>
            <person name="Louis A."/>
            <person name="Butcher S."/>
            <person name="Tsagkogeorga G."/>
            <person name="Konrad A."/>
            <person name="Singh S."/>
            <person name="Jensen M.F."/>
            <person name="Cong E.H."/>
            <person name="Eikeseth-Otteraa H."/>
            <person name="Noel B."/>
            <person name="Anthouard V."/>
            <person name="Porcel B.M."/>
            <person name="Kachouri-Lafond R."/>
            <person name="Nishino A."/>
            <person name="Ugolini M."/>
            <person name="Chourrout P."/>
            <person name="Nishida H."/>
            <person name="Aasland R."/>
            <person name="Huzurbazar S."/>
            <person name="Westhof E."/>
            <person name="Delsuc F."/>
            <person name="Lehrach H."/>
            <person name="Reinhardt R."/>
            <person name="Weissenbach J."/>
            <person name="Roy S.W."/>
            <person name="Artiguenave F."/>
            <person name="Postlethwait J.H."/>
            <person name="Manak J.R."/>
            <person name="Thompson E.M."/>
            <person name="Jaillon O."/>
            <person name="Du Pasquier L."/>
            <person name="Boudinot P."/>
            <person name="Liberles D.A."/>
            <person name="Volff J.N."/>
            <person name="Philippe H."/>
            <person name="Lenhard B."/>
            <person name="Roest Crollius H."/>
            <person name="Wincker P."/>
            <person name="Chourrout D."/>
        </authorList>
    </citation>
    <scope>NUCLEOTIDE SEQUENCE [LARGE SCALE GENOMIC DNA]</scope>
</reference>
<keyword evidence="3" id="KW-1208">Phospholipid metabolism</keyword>
<dbReference type="Pfam" id="PF16076">
    <property type="entry name" value="Acyltransf_C"/>
    <property type="match status" value="1"/>
</dbReference>
<protein>
    <recommendedName>
        <fullName evidence="6">Phospholipid/glycerol acyltransferase domain-containing protein</fullName>
    </recommendedName>
</protein>
<dbReference type="PANTHER" id="PTHR10983:SF24">
    <property type="entry name" value="1-ACYLGLYCEROL-3-PHOSPHATE O-ACYLTRANSFERASE 3, ISOFORM E-RELATED"/>
    <property type="match status" value="1"/>
</dbReference>
<dbReference type="EMBL" id="FN653051">
    <property type="protein sequence ID" value="CBY10096.1"/>
    <property type="molecule type" value="Genomic_DNA"/>
</dbReference>
<dbReference type="FunCoup" id="E4XHE8">
    <property type="interactions" value="111"/>
</dbReference>
<dbReference type="InterPro" id="IPR002123">
    <property type="entry name" value="Plipid/glycerol_acylTrfase"/>
</dbReference>
<feature type="domain" description="Phospholipid/glycerol acyltransferase" evidence="6">
    <location>
        <begin position="92"/>
        <end position="215"/>
    </location>
</feature>
<keyword evidence="3" id="KW-0443">Lipid metabolism</keyword>